<name>A0A6J5P4K8_9CAUD</name>
<protein>
    <submittedName>
        <fullName evidence="1">Uncharacterized protein</fullName>
    </submittedName>
</protein>
<gene>
    <name evidence="1" type="ORF">UFOVP828_9</name>
</gene>
<evidence type="ECO:0000313" key="1">
    <source>
        <dbReference type="EMBL" id="CAB4164238.1"/>
    </source>
</evidence>
<proteinExistence type="predicted"/>
<dbReference type="EMBL" id="LR796766">
    <property type="protein sequence ID" value="CAB4164238.1"/>
    <property type="molecule type" value="Genomic_DNA"/>
</dbReference>
<organism evidence="1">
    <name type="scientific">uncultured Caudovirales phage</name>
    <dbReference type="NCBI Taxonomy" id="2100421"/>
    <lineage>
        <taxon>Viruses</taxon>
        <taxon>Duplodnaviria</taxon>
        <taxon>Heunggongvirae</taxon>
        <taxon>Uroviricota</taxon>
        <taxon>Caudoviricetes</taxon>
        <taxon>Peduoviridae</taxon>
        <taxon>Maltschvirus</taxon>
        <taxon>Maltschvirus maltsch</taxon>
    </lineage>
</organism>
<reference evidence="1" key="1">
    <citation type="submission" date="2020-04" db="EMBL/GenBank/DDBJ databases">
        <authorList>
            <person name="Chiriac C."/>
            <person name="Salcher M."/>
            <person name="Ghai R."/>
            <person name="Kavagutti S V."/>
        </authorList>
    </citation>
    <scope>NUCLEOTIDE SEQUENCE</scope>
</reference>
<sequence length="218" mass="24798">MSVVKGLKNINALLDKPKYEGTGSKVKWLKLADGQSAKIRFIEELDEDSANYNEKRGLALVVREHVNPKDYKRRAVDTMETEGRDWAEEMHRKDPKAGWRGRLRFYCNVLVDDGIEAPYVAIWSMGLSKQSSFNTIREYALETGSISNITWKLKRNGQGTETSYTLIPSAPDTEPFNWEGIEPHPLELALKKVPYAEQEAFYLGFDSPSTTSSTNTDW</sequence>
<accession>A0A6J5P4K8</accession>